<dbReference type="AlphaFoldDB" id="A0A660KTR7"/>
<feature type="region of interest" description="Disordered" evidence="1">
    <location>
        <begin position="1"/>
        <end position="31"/>
    </location>
</feature>
<evidence type="ECO:0000313" key="2">
    <source>
        <dbReference type="EMBL" id="KAE8037659.1"/>
    </source>
</evidence>
<feature type="region of interest" description="Disordered" evidence="1">
    <location>
        <begin position="51"/>
        <end position="86"/>
    </location>
</feature>
<protein>
    <submittedName>
        <fullName evidence="2">Uncharacterized protein</fullName>
    </submittedName>
</protein>
<gene>
    <name evidence="2" type="ORF">FH972_010231</name>
</gene>
<accession>A0A660KTR7</accession>
<organism evidence="2 3">
    <name type="scientific">Carpinus fangiana</name>
    <dbReference type="NCBI Taxonomy" id="176857"/>
    <lineage>
        <taxon>Eukaryota</taxon>
        <taxon>Viridiplantae</taxon>
        <taxon>Streptophyta</taxon>
        <taxon>Embryophyta</taxon>
        <taxon>Tracheophyta</taxon>
        <taxon>Spermatophyta</taxon>
        <taxon>Magnoliopsida</taxon>
        <taxon>eudicotyledons</taxon>
        <taxon>Gunneridae</taxon>
        <taxon>Pentapetalae</taxon>
        <taxon>rosids</taxon>
        <taxon>fabids</taxon>
        <taxon>Fagales</taxon>
        <taxon>Betulaceae</taxon>
        <taxon>Carpinus</taxon>
    </lineage>
</organism>
<evidence type="ECO:0000313" key="3">
    <source>
        <dbReference type="Proteomes" id="UP000327013"/>
    </source>
</evidence>
<dbReference type="Proteomes" id="UP000327013">
    <property type="component" value="Chromosome 4"/>
</dbReference>
<proteinExistence type="predicted"/>
<sequence length="141" mass="15916">MTPIGESKPRIKPKDCGCSSRTTPIRESKPRIKPKDCGCSSRIPSCRKKIQNQTNSQGCEQFPSRRKNPIEQQELKNSPDLPISDRTCPSPKIGVCGARRACGRRFCPLQWGLRNLRRIHDSDLLVVSDQEASKSRKDRSL</sequence>
<reference evidence="2 3" key="1">
    <citation type="submission" date="2019-06" db="EMBL/GenBank/DDBJ databases">
        <title>A chromosomal-level reference genome of Carpinus fangiana (Coryloideae, Betulaceae).</title>
        <authorList>
            <person name="Yang X."/>
            <person name="Wang Z."/>
            <person name="Zhang L."/>
            <person name="Hao G."/>
            <person name="Liu J."/>
            <person name="Yang Y."/>
        </authorList>
    </citation>
    <scope>NUCLEOTIDE SEQUENCE [LARGE SCALE GENOMIC DNA]</scope>
    <source>
        <strain evidence="2">Cfa_2016G</strain>
        <tissue evidence="2">Leaf</tissue>
    </source>
</reference>
<name>A0A660KTR7_9ROSI</name>
<keyword evidence="3" id="KW-1185">Reference proteome</keyword>
<evidence type="ECO:0000256" key="1">
    <source>
        <dbReference type="SAM" id="MobiDB-lite"/>
    </source>
</evidence>
<dbReference type="EMBL" id="CM017324">
    <property type="protein sequence ID" value="KAE8037659.1"/>
    <property type="molecule type" value="Genomic_DNA"/>
</dbReference>